<protein>
    <recommendedName>
        <fullName evidence="4">YceI family protein</fullName>
    </recommendedName>
</protein>
<keyword evidence="1" id="KW-0732">Signal</keyword>
<evidence type="ECO:0000256" key="1">
    <source>
        <dbReference type="SAM" id="SignalP"/>
    </source>
</evidence>
<dbReference type="Proteomes" id="UP001463665">
    <property type="component" value="Chromosome"/>
</dbReference>
<reference evidence="2 3" key="1">
    <citation type="submission" date="2024-04" db="EMBL/GenBank/DDBJ databases">
        <title>Genome sequencing and assembly of rice foliar adapted Chryseobacterium endophyticum OsEnb-ALM-A6.</title>
        <authorList>
            <person name="Kumar S."/>
            <person name="Javed M."/>
            <person name="Chouhan V."/>
            <person name="Charishma K."/>
            <person name="Patel A."/>
            <person name="Kumar M."/>
            <person name="Sahu K.P."/>
            <person name="Kumar A."/>
        </authorList>
    </citation>
    <scope>NUCLEOTIDE SEQUENCE [LARGE SCALE GENOMIC DNA]</scope>
    <source>
        <strain evidence="2 3">OsEnb-ALM-A6</strain>
    </source>
</reference>
<accession>A0AAU6WLY4</accession>
<feature type="chain" id="PRO_5043963711" description="YceI family protein" evidence="1">
    <location>
        <begin position="20"/>
        <end position="177"/>
    </location>
</feature>
<dbReference type="RefSeq" id="WP_345765968.1">
    <property type="nucleotide sequence ID" value="NZ_CP154834.1"/>
</dbReference>
<feature type="signal peptide" evidence="1">
    <location>
        <begin position="1"/>
        <end position="19"/>
    </location>
</feature>
<gene>
    <name evidence="2" type="ORF">AAFP95_17495</name>
</gene>
<evidence type="ECO:0008006" key="4">
    <source>
        <dbReference type="Google" id="ProtNLM"/>
    </source>
</evidence>
<sequence>MKKFLSFFLVAFAFSLSFSQVKPFPLKHEDFSRFLLNGNTPFYGEISTDKAEIKIQIEKSTKNPDKPEQYFISGHSEVAGTKSGFSGEITFTQRFNVNNAPDEMLVFADFVMKELGTGEHSGIFTGKVRMQMNKIITKESLATVTFKGRWENYPGTLDFETWWANFVPKDISKVVFK</sequence>
<dbReference type="AlphaFoldDB" id="A0AAU6WLY4"/>
<dbReference type="EMBL" id="CP154834">
    <property type="protein sequence ID" value="XAO73510.1"/>
    <property type="molecule type" value="Genomic_DNA"/>
</dbReference>
<keyword evidence="3" id="KW-1185">Reference proteome</keyword>
<evidence type="ECO:0000313" key="3">
    <source>
        <dbReference type="Proteomes" id="UP001463665"/>
    </source>
</evidence>
<name>A0AAU6WLY4_9FLAO</name>
<evidence type="ECO:0000313" key="2">
    <source>
        <dbReference type="EMBL" id="XAO73510.1"/>
    </source>
</evidence>
<proteinExistence type="predicted"/>
<organism evidence="2 3">
    <name type="scientific">Chryseobacterium endophyticum</name>
    <dbReference type="NCBI Taxonomy" id="1854762"/>
    <lineage>
        <taxon>Bacteria</taxon>
        <taxon>Pseudomonadati</taxon>
        <taxon>Bacteroidota</taxon>
        <taxon>Flavobacteriia</taxon>
        <taxon>Flavobacteriales</taxon>
        <taxon>Weeksellaceae</taxon>
        <taxon>Chryseobacterium group</taxon>
        <taxon>Chryseobacterium</taxon>
    </lineage>
</organism>